<dbReference type="VEuPathDB" id="AmoebaDB:EHI_073520"/>
<comment type="caution">
    <text evidence="2">The sequence shown here is derived from an EMBL/GenBank/DDBJ whole genome shotgun (WGS) entry which is preliminary data.</text>
</comment>
<evidence type="ECO:0000313" key="2">
    <source>
        <dbReference type="EMBL" id="GAT93500.1"/>
    </source>
</evidence>
<keyword evidence="1" id="KW-1133">Transmembrane helix</keyword>
<proteinExistence type="predicted"/>
<reference evidence="2 3" key="1">
    <citation type="submission" date="2016-05" db="EMBL/GenBank/DDBJ databases">
        <title>First whole genome sequencing of Entamoeba histolytica HM1:IMSS-clone-6.</title>
        <authorList>
            <person name="Mukherjee Avik.K."/>
            <person name="Izumyama S."/>
            <person name="Nakada-Tsukui K."/>
            <person name="Nozaki T."/>
        </authorList>
    </citation>
    <scope>NUCLEOTIDE SEQUENCE [LARGE SCALE GENOMIC DNA]</scope>
    <source>
        <strain evidence="2 3">HM1:IMSS clone 6</strain>
    </source>
</reference>
<keyword evidence="1" id="KW-0472">Membrane</keyword>
<sequence length="106" mass="12211">MLYPSSYEVGSYSDGVRCTKVKEINRYYIYGGKQLYMVLCVLLLINLVDVLHVKMDYKQNHCCDVCYKTHSTCDNSTLCVSCQDELTQYNRGFCRGFDPQCAESCK</sequence>
<dbReference type="VEuPathDB" id="AmoebaDB:EHI7A_178560"/>
<accession>A0A5K1UF99</accession>
<evidence type="ECO:0000313" key="3">
    <source>
        <dbReference type="Proteomes" id="UP000078387"/>
    </source>
</evidence>
<keyword evidence="1" id="KW-0812">Transmembrane</keyword>
<dbReference type="VEuPathDB" id="AmoebaDB:KM1_179880"/>
<name>A0A5K1UF99_ENTHI</name>
<dbReference type="AlphaFoldDB" id="A0A5K1UF99"/>
<evidence type="ECO:0000256" key="1">
    <source>
        <dbReference type="SAM" id="Phobius"/>
    </source>
</evidence>
<gene>
    <name evidence="2" type="ORF">CL6EHI_073520</name>
</gene>
<organism evidence="2 3">
    <name type="scientific">Entamoeba histolytica</name>
    <dbReference type="NCBI Taxonomy" id="5759"/>
    <lineage>
        <taxon>Eukaryota</taxon>
        <taxon>Amoebozoa</taxon>
        <taxon>Evosea</taxon>
        <taxon>Archamoebae</taxon>
        <taxon>Mastigamoebida</taxon>
        <taxon>Entamoebidae</taxon>
        <taxon>Entamoeba</taxon>
    </lineage>
</organism>
<dbReference type="VEuPathDB" id="AmoebaDB:EHI5A_105360"/>
<dbReference type="Proteomes" id="UP000078387">
    <property type="component" value="Unassembled WGS sequence"/>
</dbReference>
<feature type="transmembrane region" description="Helical" evidence="1">
    <location>
        <begin position="34"/>
        <end position="51"/>
    </location>
</feature>
<protein>
    <submittedName>
        <fullName evidence="2">Uncharacterized protein</fullName>
    </submittedName>
</protein>
<dbReference type="EMBL" id="BDEQ01000001">
    <property type="protein sequence ID" value="GAT93500.1"/>
    <property type="molecule type" value="Genomic_DNA"/>
</dbReference>